<dbReference type="SUPFAM" id="SSF52540">
    <property type="entry name" value="P-loop containing nucleoside triphosphate hydrolases"/>
    <property type="match status" value="1"/>
</dbReference>
<dbReference type="Gene3D" id="3.40.50.300">
    <property type="entry name" value="P-loop containing nucleotide triphosphate hydrolases"/>
    <property type="match status" value="1"/>
</dbReference>
<accession>A0A931FDN9</accession>
<reference evidence="1" key="1">
    <citation type="submission" date="2020-11" db="EMBL/GenBank/DDBJ databases">
        <title>Isolation and identification of active actinomycetes.</title>
        <authorList>
            <person name="Yu B."/>
        </authorList>
    </citation>
    <scope>NUCLEOTIDE SEQUENCE</scope>
    <source>
        <strain evidence="1">NEAU-YB345</strain>
    </source>
</reference>
<evidence type="ECO:0000313" key="2">
    <source>
        <dbReference type="Proteomes" id="UP000657385"/>
    </source>
</evidence>
<dbReference type="PANTHER" id="PTHR37807:SF3">
    <property type="entry name" value="OS07G0160300 PROTEIN"/>
    <property type="match status" value="1"/>
</dbReference>
<comment type="caution">
    <text evidence="1">The sequence shown here is derived from an EMBL/GenBank/DDBJ whole genome shotgun (WGS) entry which is preliminary data.</text>
</comment>
<protein>
    <submittedName>
        <fullName evidence="1">AAA family ATPase</fullName>
    </submittedName>
</protein>
<gene>
    <name evidence="1" type="ORF">I2501_17155</name>
</gene>
<dbReference type="Pfam" id="PF13671">
    <property type="entry name" value="AAA_33"/>
    <property type="match status" value="1"/>
</dbReference>
<sequence>MRILPTLVVVSGPPGAGKTTLAHALADTLGWPAVCRDEIKEALSSSAGPADQLDLTTLTLFFRRLGELLESGSSVVAEAAYQDRLWRPGLEPLAELGRIRVVRCVVDPELARDRIASRAAEEPGRSVHADADLLHRIAQGQKPIESWKPIGLDVPCMVVDTNQGWRPSLDRIAAFATLHAAPQPPVR</sequence>
<dbReference type="RefSeq" id="WP_196194907.1">
    <property type="nucleotide sequence ID" value="NZ_JADPRT010000006.1"/>
</dbReference>
<proteinExistence type="predicted"/>
<evidence type="ECO:0000313" key="1">
    <source>
        <dbReference type="EMBL" id="MBF9069753.1"/>
    </source>
</evidence>
<dbReference type="EMBL" id="JADPRT010000006">
    <property type="protein sequence ID" value="MBF9069753.1"/>
    <property type="molecule type" value="Genomic_DNA"/>
</dbReference>
<dbReference type="InterPro" id="IPR027417">
    <property type="entry name" value="P-loop_NTPase"/>
</dbReference>
<keyword evidence="2" id="KW-1185">Reference proteome</keyword>
<organism evidence="1 2">
    <name type="scientific">Streptacidiphilus fuscans</name>
    <dbReference type="NCBI Taxonomy" id="2789292"/>
    <lineage>
        <taxon>Bacteria</taxon>
        <taxon>Bacillati</taxon>
        <taxon>Actinomycetota</taxon>
        <taxon>Actinomycetes</taxon>
        <taxon>Kitasatosporales</taxon>
        <taxon>Streptomycetaceae</taxon>
        <taxon>Streptacidiphilus</taxon>
    </lineage>
</organism>
<dbReference type="AlphaFoldDB" id="A0A931FDN9"/>
<dbReference type="PANTHER" id="PTHR37807">
    <property type="entry name" value="OS07G0160300 PROTEIN"/>
    <property type="match status" value="1"/>
</dbReference>
<dbReference type="Proteomes" id="UP000657385">
    <property type="component" value="Unassembled WGS sequence"/>
</dbReference>
<name>A0A931FDN9_9ACTN</name>